<sequence length="273" mass="29953">MGTRVTIGDFSVMTGFSKKALRHYHDIGILEPAHIDAHTGYRFYDTSQVDNAHIIRRFRALDMSIPDIKALLSTGDAAVRTDIITGHLRQMEHQLKQTQDAVATLRELLAPTMPSTPVVLRHEPASTIWTMSATVEIADIEAWFASSLRRIRVALTTSGTRLSGPIGGIYQRELFADGLGGAQLFMPAAPDTGTPSMFQVETLPPTDFAVVTHAGDHRGLERSYGTLGTYVHDHLISHEGPIREYYVGAPPSDPTAFTATEICWPVFTVNAAR</sequence>
<dbReference type="Gene3D" id="1.10.1660.10">
    <property type="match status" value="1"/>
</dbReference>
<dbReference type="InterPro" id="IPR011256">
    <property type="entry name" value="Reg_factor_effector_dom_sf"/>
</dbReference>
<dbReference type="PROSITE" id="PS50937">
    <property type="entry name" value="HTH_MERR_2"/>
    <property type="match status" value="1"/>
</dbReference>
<dbReference type="CDD" id="cd01107">
    <property type="entry name" value="HTH_BmrR"/>
    <property type="match status" value="1"/>
</dbReference>
<accession>A0ABU5XGG1</accession>
<dbReference type="SMART" id="SM00422">
    <property type="entry name" value="HTH_MERR"/>
    <property type="match status" value="1"/>
</dbReference>
<keyword evidence="1" id="KW-0238">DNA-binding</keyword>
<dbReference type="Pfam" id="PF13411">
    <property type="entry name" value="MerR_1"/>
    <property type="match status" value="1"/>
</dbReference>
<dbReference type="EMBL" id="JAYJJR010000005">
    <property type="protein sequence ID" value="MEB3021380.1"/>
    <property type="molecule type" value="Genomic_DNA"/>
</dbReference>
<dbReference type="SUPFAM" id="SSF55136">
    <property type="entry name" value="Probable bacterial effector-binding domain"/>
    <property type="match status" value="1"/>
</dbReference>
<dbReference type="SUPFAM" id="SSF46955">
    <property type="entry name" value="Putative DNA-binding domain"/>
    <property type="match status" value="1"/>
</dbReference>
<organism evidence="3 4">
    <name type="scientific">[Mycobacterium] crassicus</name>
    <dbReference type="NCBI Taxonomy" id="2872309"/>
    <lineage>
        <taxon>Bacteria</taxon>
        <taxon>Bacillati</taxon>
        <taxon>Actinomycetota</taxon>
        <taxon>Actinomycetes</taxon>
        <taxon>Mycobacteriales</taxon>
        <taxon>Mycobacteriaceae</taxon>
        <taxon>Mycolicibacter</taxon>
    </lineage>
</organism>
<dbReference type="RefSeq" id="WP_225406246.1">
    <property type="nucleotide sequence ID" value="NZ_JAYJJR010000005.1"/>
</dbReference>
<dbReference type="InterPro" id="IPR000551">
    <property type="entry name" value="MerR-type_HTH_dom"/>
</dbReference>
<reference evidence="3 4" key="1">
    <citation type="submission" date="2023-12" db="EMBL/GenBank/DDBJ databases">
        <title>Description of new species of Mycobacterium terrae complex isolated from sewage at the Sao Paulo Zoological Park Foundation in Brazil.</title>
        <authorList>
            <person name="Romagnoli C.L."/>
            <person name="Conceicao E.C."/>
            <person name="Machado E."/>
            <person name="Barreto L.B.P.F."/>
            <person name="Sharma A."/>
            <person name="Silva N.M."/>
            <person name="Marques L.E."/>
            <person name="Juliana M.A."/>
            <person name="Lourenco M.C.S."/>
            <person name="Digiampietri L.A."/>
            <person name="Suffys P.N."/>
            <person name="Viana-Niero C."/>
        </authorList>
    </citation>
    <scope>NUCLEOTIDE SEQUENCE [LARGE SCALE GENOMIC DNA]</scope>
    <source>
        <strain evidence="3 4">MYC098</strain>
    </source>
</reference>
<dbReference type="InterPro" id="IPR010499">
    <property type="entry name" value="AraC_E-bd"/>
</dbReference>
<evidence type="ECO:0000313" key="3">
    <source>
        <dbReference type="EMBL" id="MEB3021380.1"/>
    </source>
</evidence>
<evidence type="ECO:0000259" key="2">
    <source>
        <dbReference type="PROSITE" id="PS50937"/>
    </source>
</evidence>
<dbReference type="Proteomes" id="UP001299596">
    <property type="component" value="Unassembled WGS sequence"/>
</dbReference>
<dbReference type="SMART" id="SM00871">
    <property type="entry name" value="AraC_E_bind"/>
    <property type="match status" value="1"/>
</dbReference>
<name>A0ABU5XGG1_9MYCO</name>
<dbReference type="Gene3D" id="3.20.80.10">
    <property type="entry name" value="Regulatory factor, effector binding domain"/>
    <property type="match status" value="1"/>
</dbReference>
<dbReference type="InterPro" id="IPR029442">
    <property type="entry name" value="GyrI-like"/>
</dbReference>
<protein>
    <submittedName>
        <fullName evidence="3">MerR family transcriptional regulator</fullName>
    </submittedName>
</protein>
<dbReference type="InterPro" id="IPR009061">
    <property type="entry name" value="DNA-bd_dom_put_sf"/>
</dbReference>
<feature type="domain" description="HTH merR-type" evidence="2">
    <location>
        <begin position="6"/>
        <end position="74"/>
    </location>
</feature>
<comment type="caution">
    <text evidence="3">The sequence shown here is derived from an EMBL/GenBank/DDBJ whole genome shotgun (WGS) entry which is preliminary data.</text>
</comment>
<dbReference type="Pfam" id="PF06445">
    <property type="entry name" value="GyrI-like"/>
    <property type="match status" value="1"/>
</dbReference>
<evidence type="ECO:0000313" key="4">
    <source>
        <dbReference type="Proteomes" id="UP001299596"/>
    </source>
</evidence>
<gene>
    <name evidence="3" type="ORF">K6T79_10005</name>
</gene>
<dbReference type="InterPro" id="IPR047057">
    <property type="entry name" value="MerR_fam"/>
</dbReference>
<proteinExistence type="predicted"/>
<evidence type="ECO:0000256" key="1">
    <source>
        <dbReference type="ARBA" id="ARBA00023125"/>
    </source>
</evidence>
<dbReference type="PANTHER" id="PTHR30204:SF97">
    <property type="entry name" value="MERR FAMILY REGULATORY PROTEIN"/>
    <property type="match status" value="1"/>
</dbReference>
<keyword evidence="4" id="KW-1185">Reference proteome</keyword>
<dbReference type="PANTHER" id="PTHR30204">
    <property type="entry name" value="REDOX-CYCLING DRUG-SENSING TRANSCRIPTIONAL ACTIVATOR SOXR"/>
    <property type="match status" value="1"/>
</dbReference>